<dbReference type="OrthoDB" id="408413at2759"/>
<dbReference type="EMBL" id="GG671131">
    <property type="protein sequence ID" value="EER19222.1"/>
    <property type="molecule type" value="Genomic_DNA"/>
</dbReference>
<keyword evidence="2" id="KW-1185">Reference proteome</keyword>
<evidence type="ECO:0000313" key="1">
    <source>
        <dbReference type="EMBL" id="EER19222.1"/>
    </source>
</evidence>
<name>C5K8L5_PERM5</name>
<dbReference type="RefSeq" id="XP_002787426.1">
    <property type="nucleotide sequence ID" value="XM_002787380.1"/>
</dbReference>
<proteinExistence type="predicted"/>
<dbReference type="GeneID" id="9039461"/>
<reference evidence="1 2" key="1">
    <citation type="submission" date="2008-07" db="EMBL/GenBank/DDBJ databases">
        <authorList>
            <person name="El-Sayed N."/>
            <person name="Caler E."/>
            <person name="Inman J."/>
            <person name="Amedeo P."/>
            <person name="Hass B."/>
            <person name="Wortman J."/>
        </authorList>
    </citation>
    <scope>NUCLEOTIDE SEQUENCE [LARGE SCALE GENOMIC DNA]</scope>
    <source>
        <strain evidence="2">ATCC 50983 / TXsc</strain>
    </source>
</reference>
<evidence type="ECO:0000313" key="2">
    <source>
        <dbReference type="Proteomes" id="UP000007800"/>
    </source>
</evidence>
<protein>
    <submittedName>
        <fullName evidence="1">Uncharacterized protein</fullName>
    </submittedName>
</protein>
<accession>C5K8L5</accession>
<sequence>MSLSITIVGNVNCGDYQRAKSLAEFLKKSSKDNFEVRGFFETDFDRIRATVQSYISHSEGVLIIMEEEGKDKIVQFGVRTFEGWAGINYAFSPDDWQCGDFEANLMVNAKRDLRGLMNPESCAFMKKKLSELAVTRSVKDGWIQLGSNSRATEEEGIVDLSLFGGYWKMSHFRALRVHPD</sequence>
<gene>
    <name evidence="1" type="ORF">Pmar_PMAR028688</name>
</gene>
<dbReference type="Proteomes" id="UP000007800">
    <property type="component" value="Unassembled WGS sequence"/>
</dbReference>
<dbReference type="AlphaFoldDB" id="C5K8L5"/>
<dbReference type="InParanoid" id="C5K8L5"/>
<organism evidence="2">
    <name type="scientific">Perkinsus marinus (strain ATCC 50983 / TXsc)</name>
    <dbReference type="NCBI Taxonomy" id="423536"/>
    <lineage>
        <taxon>Eukaryota</taxon>
        <taxon>Sar</taxon>
        <taxon>Alveolata</taxon>
        <taxon>Perkinsozoa</taxon>
        <taxon>Perkinsea</taxon>
        <taxon>Perkinsida</taxon>
        <taxon>Perkinsidae</taxon>
        <taxon>Perkinsus</taxon>
    </lineage>
</organism>